<reference evidence="2 3" key="1">
    <citation type="submission" date="2016-04" db="EMBL/GenBank/DDBJ databases">
        <title>Complete genome sequence and analysis of deep-sea sediment isolate, Amycolatopsis sp. WP1.</title>
        <authorList>
            <person name="Wang H."/>
            <person name="Chen S."/>
            <person name="Wu Q."/>
        </authorList>
    </citation>
    <scope>NUCLEOTIDE SEQUENCE [LARGE SCALE GENOMIC DNA]</scope>
    <source>
        <strain evidence="2 3">WP1</strain>
    </source>
</reference>
<dbReference type="Gene3D" id="2.30.280.10">
    <property type="entry name" value="SRA-YDG"/>
    <property type="match status" value="1"/>
</dbReference>
<dbReference type="InterPro" id="IPR003615">
    <property type="entry name" value="HNH_nuc"/>
</dbReference>
<dbReference type="PROSITE" id="PS51015">
    <property type="entry name" value="YDG"/>
    <property type="match status" value="1"/>
</dbReference>
<dbReference type="Proteomes" id="UP000250434">
    <property type="component" value="Chromosome"/>
</dbReference>
<sequence>MVTLGEIDGVPEGTTFVNRAEVAAKGVHRNIQAGIVGNEREGAESIVVSGGYEDDEDHGDVIIYTGHGGRSESGEQIADQTFSASGNAALRTSGIRGTPVRVVRGNTKTGYRYDGLFRVEKSWREPGLRGFAVCRFRMVKIAPGDLVELVPVAPEGNLSPVRRTSSVQRVVRSTATADYVKRLHDHTCQLCGTRLTIQGRGYSEGAHIRALGRPHDGPDVPENILCLCPNCHVRFDNGAILIRSDLSFVLDGEEKQLIKRPGHIVDPQYVDYHRARHS</sequence>
<evidence type="ECO:0000313" key="3">
    <source>
        <dbReference type="Proteomes" id="UP000250434"/>
    </source>
</evidence>
<dbReference type="Gene3D" id="1.10.30.50">
    <property type="match status" value="1"/>
</dbReference>
<dbReference type="Pfam" id="PF13391">
    <property type="entry name" value="HNH_2"/>
    <property type="match status" value="1"/>
</dbReference>
<dbReference type="GO" id="GO:0016567">
    <property type="term" value="P:protein ubiquitination"/>
    <property type="evidence" value="ECO:0007669"/>
    <property type="project" value="TreeGrafter"/>
</dbReference>
<dbReference type="KEGG" id="aab:A4R43_27810"/>
<dbReference type="InterPro" id="IPR015947">
    <property type="entry name" value="PUA-like_sf"/>
</dbReference>
<dbReference type="CDD" id="cd00085">
    <property type="entry name" value="HNHc"/>
    <property type="match status" value="1"/>
</dbReference>
<organism evidence="2 3">
    <name type="scientific">Amycolatopsis albispora</name>
    <dbReference type="NCBI Taxonomy" id="1804986"/>
    <lineage>
        <taxon>Bacteria</taxon>
        <taxon>Bacillati</taxon>
        <taxon>Actinomycetota</taxon>
        <taxon>Actinomycetes</taxon>
        <taxon>Pseudonocardiales</taxon>
        <taxon>Pseudonocardiaceae</taxon>
        <taxon>Amycolatopsis</taxon>
    </lineage>
</organism>
<proteinExistence type="predicted"/>
<dbReference type="InterPro" id="IPR036987">
    <property type="entry name" value="SRA-YDG_sf"/>
</dbReference>
<feature type="domain" description="YDG" evidence="1">
    <location>
        <begin position="5"/>
        <end position="140"/>
    </location>
</feature>
<evidence type="ECO:0000313" key="2">
    <source>
        <dbReference type="EMBL" id="AXB48851.1"/>
    </source>
</evidence>
<gene>
    <name evidence="2" type="ORF">A4R43_27810</name>
</gene>
<dbReference type="SMART" id="SM00466">
    <property type="entry name" value="SRA"/>
    <property type="match status" value="1"/>
</dbReference>
<name>A0A344LLC7_9PSEU</name>
<dbReference type="GO" id="GO:0044027">
    <property type="term" value="P:negative regulation of gene expression via chromosomal CpG island methylation"/>
    <property type="evidence" value="ECO:0007669"/>
    <property type="project" value="TreeGrafter"/>
</dbReference>
<dbReference type="PANTHER" id="PTHR14140">
    <property type="entry name" value="E3 UBIQUITIN-PROTEIN LIGASE UHRF-RELATED"/>
    <property type="match status" value="1"/>
</dbReference>
<dbReference type="AlphaFoldDB" id="A0A344LLC7"/>
<dbReference type="OrthoDB" id="4464809at2"/>
<dbReference type="GO" id="GO:0061630">
    <property type="term" value="F:ubiquitin protein ligase activity"/>
    <property type="evidence" value="ECO:0007669"/>
    <property type="project" value="TreeGrafter"/>
</dbReference>
<dbReference type="PANTHER" id="PTHR14140:SF27">
    <property type="entry name" value="OS04G0289800 PROTEIN"/>
    <property type="match status" value="1"/>
</dbReference>
<keyword evidence="3" id="KW-1185">Reference proteome</keyword>
<protein>
    <recommendedName>
        <fullName evidence="1">YDG domain-containing protein</fullName>
    </recommendedName>
</protein>
<dbReference type="Pfam" id="PF02182">
    <property type="entry name" value="SAD_SRA"/>
    <property type="match status" value="1"/>
</dbReference>
<accession>A0A344LLC7</accession>
<dbReference type="SUPFAM" id="SSF88697">
    <property type="entry name" value="PUA domain-like"/>
    <property type="match status" value="1"/>
</dbReference>
<dbReference type="EMBL" id="CP015163">
    <property type="protein sequence ID" value="AXB48851.1"/>
    <property type="molecule type" value="Genomic_DNA"/>
</dbReference>
<dbReference type="InterPro" id="IPR045134">
    <property type="entry name" value="UHRF1/2-like"/>
</dbReference>
<evidence type="ECO:0000259" key="1">
    <source>
        <dbReference type="PROSITE" id="PS51015"/>
    </source>
</evidence>
<dbReference type="InterPro" id="IPR003105">
    <property type="entry name" value="SRA_YDG"/>
</dbReference>